<dbReference type="PANTHER" id="PTHR43133:SF63">
    <property type="entry name" value="RNA POLYMERASE SIGMA FACTOR FECI-RELATED"/>
    <property type="match status" value="1"/>
</dbReference>
<dbReference type="Gene3D" id="1.10.10.10">
    <property type="entry name" value="Winged helix-like DNA-binding domain superfamily/Winged helix DNA-binding domain"/>
    <property type="match status" value="1"/>
</dbReference>
<dbReference type="InterPro" id="IPR013324">
    <property type="entry name" value="RNA_pol_sigma_r3/r4-like"/>
</dbReference>
<dbReference type="InterPro" id="IPR014284">
    <property type="entry name" value="RNA_pol_sigma-70_dom"/>
</dbReference>
<reference evidence="7" key="1">
    <citation type="submission" date="2022-08" db="EMBL/GenBank/DDBJ databases">
        <authorList>
            <person name="Vandamme P."/>
            <person name="Hettiarachchi A."/>
            <person name="Peeters C."/>
            <person name="Cnockaert M."/>
            <person name="Carlier A."/>
        </authorList>
    </citation>
    <scope>NUCLEOTIDE SEQUENCE</scope>
    <source>
        <strain evidence="7">LMG 31809</strain>
    </source>
</reference>
<dbReference type="Proteomes" id="UP001141619">
    <property type="component" value="Unassembled WGS sequence"/>
</dbReference>
<feature type="domain" description="RNA polymerase sigma factor 70 region 4 type 2" evidence="6">
    <location>
        <begin position="113"/>
        <end position="161"/>
    </location>
</feature>
<comment type="caution">
    <text evidence="7">The sequence shown here is derived from an EMBL/GenBank/DDBJ whole genome shotgun (WGS) entry which is preliminary data.</text>
</comment>
<evidence type="ECO:0000259" key="6">
    <source>
        <dbReference type="Pfam" id="PF08281"/>
    </source>
</evidence>
<dbReference type="InterPro" id="IPR013249">
    <property type="entry name" value="RNA_pol_sigma70_r4_t2"/>
</dbReference>
<keyword evidence="4" id="KW-0804">Transcription</keyword>
<dbReference type="Pfam" id="PF04542">
    <property type="entry name" value="Sigma70_r2"/>
    <property type="match status" value="1"/>
</dbReference>
<evidence type="ECO:0000256" key="4">
    <source>
        <dbReference type="ARBA" id="ARBA00023163"/>
    </source>
</evidence>
<proteinExistence type="inferred from homology"/>
<dbReference type="AlphaFoldDB" id="A0A9X3Z7Q6"/>
<evidence type="ECO:0000313" key="8">
    <source>
        <dbReference type="Proteomes" id="UP001141619"/>
    </source>
</evidence>
<dbReference type="InterPro" id="IPR039425">
    <property type="entry name" value="RNA_pol_sigma-70-like"/>
</dbReference>
<dbReference type="SUPFAM" id="SSF88659">
    <property type="entry name" value="Sigma3 and sigma4 domains of RNA polymerase sigma factors"/>
    <property type="match status" value="1"/>
</dbReference>
<evidence type="ECO:0000256" key="2">
    <source>
        <dbReference type="ARBA" id="ARBA00023015"/>
    </source>
</evidence>
<feature type="domain" description="RNA polymerase sigma-70 region 2" evidence="5">
    <location>
        <begin position="10"/>
        <end position="75"/>
    </location>
</feature>
<evidence type="ECO:0000256" key="1">
    <source>
        <dbReference type="ARBA" id="ARBA00010641"/>
    </source>
</evidence>
<protein>
    <submittedName>
        <fullName evidence="7">RNA polymerase sigma factor</fullName>
    </submittedName>
</protein>
<dbReference type="RefSeq" id="WP_274944135.1">
    <property type="nucleotide sequence ID" value="NZ_JANWOI010000003.1"/>
</dbReference>
<organism evidence="7 8">
    <name type="scientific">Govanella unica</name>
    <dbReference type="NCBI Taxonomy" id="2975056"/>
    <lineage>
        <taxon>Bacteria</taxon>
        <taxon>Pseudomonadati</taxon>
        <taxon>Pseudomonadota</taxon>
        <taxon>Alphaproteobacteria</taxon>
        <taxon>Emcibacterales</taxon>
        <taxon>Govanellaceae</taxon>
        <taxon>Govanella</taxon>
    </lineage>
</organism>
<keyword evidence="8" id="KW-1185">Reference proteome</keyword>
<dbReference type="NCBIfam" id="TIGR02937">
    <property type="entry name" value="sigma70-ECF"/>
    <property type="match status" value="1"/>
</dbReference>
<accession>A0A9X3Z7Q6</accession>
<dbReference type="EMBL" id="JANWOI010000003">
    <property type="protein sequence ID" value="MDA5194432.1"/>
    <property type="molecule type" value="Genomic_DNA"/>
</dbReference>
<dbReference type="PANTHER" id="PTHR43133">
    <property type="entry name" value="RNA POLYMERASE ECF-TYPE SIGMA FACTO"/>
    <property type="match status" value="1"/>
</dbReference>
<keyword evidence="2" id="KW-0805">Transcription regulation</keyword>
<dbReference type="Gene3D" id="1.10.1740.10">
    <property type="match status" value="1"/>
</dbReference>
<evidence type="ECO:0000259" key="5">
    <source>
        <dbReference type="Pfam" id="PF04542"/>
    </source>
</evidence>
<keyword evidence="3" id="KW-0731">Sigma factor</keyword>
<evidence type="ECO:0000313" key="7">
    <source>
        <dbReference type="EMBL" id="MDA5194432.1"/>
    </source>
</evidence>
<comment type="similarity">
    <text evidence="1">Belongs to the sigma-70 factor family. ECF subfamily.</text>
</comment>
<dbReference type="GO" id="GO:0016987">
    <property type="term" value="F:sigma factor activity"/>
    <property type="evidence" value="ECO:0007669"/>
    <property type="project" value="UniProtKB-KW"/>
</dbReference>
<sequence>MAHGGIVDSLHRSYAEPLQRFLRRVLDNEQDAADTAQEAYLRLWRQECQGRLRQKARSYLFETAANLVRDRRRADRVRATAHHVTLEDGKHPANLPLADDVLHWRQKVNAMKESLMVLPTLTRAVFLAYHVDQHSYQKIAADFKVTTRTVERHMSRALAHCKMHLKDFE</sequence>
<dbReference type="InterPro" id="IPR036388">
    <property type="entry name" value="WH-like_DNA-bd_sf"/>
</dbReference>
<dbReference type="GO" id="GO:0003677">
    <property type="term" value="F:DNA binding"/>
    <property type="evidence" value="ECO:0007669"/>
    <property type="project" value="InterPro"/>
</dbReference>
<dbReference type="GO" id="GO:0006352">
    <property type="term" value="P:DNA-templated transcription initiation"/>
    <property type="evidence" value="ECO:0007669"/>
    <property type="project" value="InterPro"/>
</dbReference>
<evidence type="ECO:0000256" key="3">
    <source>
        <dbReference type="ARBA" id="ARBA00023082"/>
    </source>
</evidence>
<dbReference type="SUPFAM" id="SSF88946">
    <property type="entry name" value="Sigma2 domain of RNA polymerase sigma factors"/>
    <property type="match status" value="1"/>
</dbReference>
<gene>
    <name evidence="7" type="ORF">NYP16_10760</name>
</gene>
<dbReference type="InterPro" id="IPR007627">
    <property type="entry name" value="RNA_pol_sigma70_r2"/>
</dbReference>
<name>A0A9X3Z7Q6_9PROT</name>
<dbReference type="Pfam" id="PF08281">
    <property type="entry name" value="Sigma70_r4_2"/>
    <property type="match status" value="1"/>
</dbReference>
<reference evidence="7" key="2">
    <citation type="journal article" date="2023" name="Syst. Appl. Microbiol.">
        <title>Govania unica gen. nov., sp. nov., a rare biosphere bacterium that represents a novel family in the class Alphaproteobacteria.</title>
        <authorList>
            <person name="Vandamme P."/>
            <person name="Peeters C."/>
            <person name="Hettiarachchi A."/>
            <person name="Cnockaert M."/>
            <person name="Carlier A."/>
        </authorList>
    </citation>
    <scope>NUCLEOTIDE SEQUENCE</scope>
    <source>
        <strain evidence="7">LMG 31809</strain>
    </source>
</reference>
<dbReference type="InterPro" id="IPR013325">
    <property type="entry name" value="RNA_pol_sigma_r2"/>
</dbReference>